<evidence type="ECO:0000313" key="2">
    <source>
        <dbReference type="EMBL" id="CAJ1934403.1"/>
    </source>
</evidence>
<feature type="compositionally biased region" description="Basic residues" evidence="1">
    <location>
        <begin position="212"/>
        <end position="221"/>
    </location>
</feature>
<gene>
    <name evidence="2" type="ORF">CYCCA115_LOCUS3743</name>
</gene>
<dbReference type="EMBL" id="CAKOGP040000335">
    <property type="protein sequence ID" value="CAJ1934403.1"/>
    <property type="molecule type" value="Genomic_DNA"/>
</dbReference>
<feature type="compositionally biased region" description="Basic residues" evidence="1">
    <location>
        <begin position="117"/>
        <end position="127"/>
    </location>
</feature>
<feature type="region of interest" description="Disordered" evidence="1">
    <location>
        <begin position="51"/>
        <end position="155"/>
    </location>
</feature>
<sequence>MASMGPFPSERVGRDIDDLPIWQDWDSYPCEWNEFYCSKSWNISPVEFAKVSISPPSSPLAKKVVVKKRRSSKTLSSKRRSSNGSISSDRSRKSSSSSVKSKKKKKGSSSASTPKSEKKKKKSKKDRKSSASVDDSVSTLNSATNQESSTEFSSSSFRCDKLQSASFSCLSPSLNHDDSITGCDLTDDNRDHITRRPQSESQLAETAEGPSKKVKKKKKTKTKDQKSPRKEKVTEKKPQSTRSPKAKTTVTMETLPEEVLVSMNHQGLGRGLARSLSPKRTTSHSRFSKLMVVADGSIRRAVDRKKGSFWEQQSSKRRGSVRQSIHSALGEFSGEIDDSLHLFDEDNSSRFELESKTAERSICTEITDPWNNSWSVSSDSFHDNSERLKSPSLLLSKSPEVEHIKRINPL</sequence>
<feature type="compositionally biased region" description="Basic and acidic residues" evidence="1">
    <location>
        <begin position="222"/>
        <end position="238"/>
    </location>
</feature>
<feature type="compositionally biased region" description="Basic and acidic residues" evidence="1">
    <location>
        <begin position="187"/>
        <end position="198"/>
    </location>
</feature>
<feature type="region of interest" description="Disordered" evidence="1">
    <location>
        <begin position="168"/>
        <end position="252"/>
    </location>
</feature>
<proteinExistence type="predicted"/>
<reference evidence="2" key="1">
    <citation type="submission" date="2023-08" db="EMBL/GenBank/DDBJ databases">
        <authorList>
            <person name="Audoor S."/>
            <person name="Bilcke G."/>
        </authorList>
    </citation>
    <scope>NUCLEOTIDE SEQUENCE</scope>
</reference>
<feature type="compositionally biased region" description="Low complexity" evidence="1">
    <location>
        <begin position="82"/>
        <end position="99"/>
    </location>
</feature>
<dbReference type="AlphaFoldDB" id="A0AAD2CGU6"/>
<feature type="compositionally biased region" description="Basic residues" evidence="1">
    <location>
        <begin position="64"/>
        <end position="81"/>
    </location>
</feature>
<evidence type="ECO:0000313" key="3">
    <source>
        <dbReference type="Proteomes" id="UP001295423"/>
    </source>
</evidence>
<protein>
    <submittedName>
        <fullName evidence="2">Uncharacterized protein</fullName>
    </submittedName>
</protein>
<comment type="caution">
    <text evidence="2">The sequence shown here is derived from an EMBL/GenBank/DDBJ whole genome shotgun (WGS) entry which is preliminary data.</text>
</comment>
<organism evidence="2 3">
    <name type="scientific">Cylindrotheca closterium</name>
    <dbReference type="NCBI Taxonomy" id="2856"/>
    <lineage>
        <taxon>Eukaryota</taxon>
        <taxon>Sar</taxon>
        <taxon>Stramenopiles</taxon>
        <taxon>Ochrophyta</taxon>
        <taxon>Bacillariophyta</taxon>
        <taxon>Bacillariophyceae</taxon>
        <taxon>Bacillariophycidae</taxon>
        <taxon>Bacillariales</taxon>
        <taxon>Bacillariaceae</taxon>
        <taxon>Cylindrotheca</taxon>
    </lineage>
</organism>
<name>A0AAD2CGU6_9STRA</name>
<dbReference type="Proteomes" id="UP001295423">
    <property type="component" value="Unassembled WGS sequence"/>
</dbReference>
<accession>A0AAD2CGU6</accession>
<feature type="compositionally biased region" description="Polar residues" evidence="1">
    <location>
        <begin position="240"/>
        <end position="252"/>
    </location>
</feature>
<evidence type="ECO:0000256" key="1">
    <source>
        <dbReference type="SAM" id="MobiDB-lite"/>
    </source>
</evidence>
<keyword evidence="3" id="KW-1185">Reference proteome</keyword>